<dbReference type="Proteomes" id="UP000824890">
    <property type="component" value="Unassembled WGS sequence"/>
</dbReference>
<dbReference type="EMBL" id="JAGKQM010000017">
    <property type="protein sequence ID" value="KAH0870435.1"/>
    <property type="molecule type" value="Genomic_DNA"/>
</dbReference>
<dbReference type="InterPro" id="IPR000891">
    <property type="entry name" value="PYR_CT"/>
</dbReference>
<comment type="similarity">
    <text evidence="2">Belongs to the alpha-IPM synthase/homocitrate synthase family.</text>
</comment>
<name>A0ABQ7YTB0_BRANA</name>
<dbReference type="PROSITE" id="PS50991">
    <property type="entry name" value="PYR_CT"/>
    <property type="match status" value="2"/>
</dbReference>
<sequence length="889" mass="97387">MISISCIASTMAVQSVVHLASPFPSLGLTRPYKRPSLFTSCCSSLSNKAGTGATDFKPMLPSVERWPEYIPNKLPDKNYVRVFDTTLRDGEQSPGAALTPPQKLEIARQLSKLRVDIMEVGFPASSEEEFETVKTIAKTVGNEVDEETGYVPVICALARCNHRDIEAVWEAVKYAKRPTILIFISTSDIHMKYKLKKTKEEVIQMAVSSVRYAKSLGFNDIQFGCEDAGRSEKEFLCKILGETIKAGATTLNLGDTVGINMPQETRELVSYLKANTPGIDDVVISVHCHNDLGVATANAIAGICAGARQVDVTVNGIGERSGNAALEEVVMSLKRRGSHVMDGVYTRIDIRQILATSNMVQEYTGLYIQPHKPIVGANCIIHESGIHQIPYIKLSKLHMESYHQKMSRLSSLPSLRLNRPYNKSSLSISCCSPVSKMGGTSAGDLKPVLERWPEYIPHKLPDKNYVRVFDTTLRDGEQAPGGALTPPQKLEIARQLAKLRVDIMEVGFPVSSEEEFETVKTIAKTVGNEVDEATGYVPVICAIARSKPEDIEAAWEAVKYAKRPKILIFTSTSDIHMKYKLKKTKEEVIEMAASSVKFAKSLGFVDVQLGCEDGGRSEKEFLCKILGESIKAGATTVNVADTVGINMPEEYGELVSYLKANTPGIDDVIFSVHCHNDLGVATANTIAGVCAGARQVEVTVNGIGERSGNAPLEEVVMALKCRGEYLMDGVYTRIDTRQIMATSQMVQEYTGLFVQPHEPIVGANCFVHESGIHQDGILKNRSTYEILSPEDVGVVKSQGSSIVLGKLSGRHAVKDRLKELGYELDDEKILNDIFSMFRDLTKQKKRITVDDLKALVTCRDEVTSLNGATGEETNGYVPISQVSSVVSNL</sequence>
<dbReference type="InterPro" id="IPR054691">
    <property type="entry name" value="LeuA/HCS_post-cat"/>
</dbReference>
<dbReference type="PROSITE" id="PS00816">
    <property type="entry name" value="AIPM_HOMOCIT_SYNTH_2"/>
    <property type="match status" value="2"/>
</dbReference>
<keyword evidence="5" id="KW-0808">Transferase</keyword>
<dbReference type="CDD" id="cd07940">
    <property type="entry name" value="DRE_TIM_IPMS"/>
    <property type="match status" value="2"/>
</dbReference>
<dbReference type="Pfam" id="PF22617">
    <property type="entry name" value="HCS_D2"/>
    <property type="match status" value="1"/>
</dbReference>
<evidence type="ECO:0000256" key="4">
    <source>
        <dbReference type="ARBA" id="ARBA00022640"/>
    </source>
</evidence>
<evidence type="ECO:0000256" key="2">
    <source>
        <dbReference type="ARBA" id="ARBA00006154"/>
    </source>
</evidence>
<dbReference type="EC" id="2.3.3.17" evidence="7"/>
<evidence type="ECO:0000256" key="7">
    <source>
        <dbReference type="ARBA" id="ARBA00047173"/>
    </source>
</evidence>
<comment type="caution">
    <text evidence="9">The sequence shown here is derived from an EMBL/GenBank/DDBJ whole genome shotgun (WGS) entry which is preliminary data.</text>
</comment>
<reference evidence="9 10" key="1">
    <citation type="submission" date="2021-05" db="EMBL/GenBank/DDBJ databases">
        <title>Genome Assembly of Synthetic Allotetraploid Brassica napus Reveals Homoeologous Exchanges between Subgenomes.</title>
        <authorList>
            <person name="Davis J.T."/>
        </authorList>
    </citation>
    <scope>NUCLEOTIDE SEQUENCE [LARGE SCALE GENOMIC DNA]</scope>
    <source>
        <strain evidence="10">cv. Da-Ae</strain>
        <tissue evidence="9">Seedling</tissue>
    </source>
</reference>
<evidence type="ECO:0000313" key="9">
    <source>
        <dbReference type="EMBL" id="KAH0870435.1"/>
    </source>
</evidence>
<keyword evidence="4" id="KW-0934">Plastid</keyword>
<accession>A0ABQ7YTB0</accession>
<comment type="subcellular location">
    <subcellularLocation>
        <location evidence="1">Plastid</location>
        <location evidence="1">Chloroplast</location>
    </subcellularLocation>
</comment>
<dbReference type="PANTHER" id="PTHR10277">
    <property type="entry name" value="HOMOCITRATE SYNTHASE-RELATED"/>
    <property type="match status" value="1"/>
</dbReference>
<dbReference type="PROSITE" id="PS00815">
    <property type="entry name" value="AIPM_HOMOCIT_SYNTH_1"/>
    <property type="match status" value="2"/>
</dbReference>
<feature type="domain" description="Pyruvate carboxyltransferase" evidence="8">
    <location>
        <begin position="80"/>
        <end position="354"/>
    </location>
</feature>
<keyword evidence="10" id="KW-1185">Reference proteome</keyword>
<dbReference type="InterPro" id="IPR050073">
    <property type="entry name" value="2-IPM_HCS-like"/>
</dbReference>
<keyword evidence="3" id="KW-0150">Chloroplast</keyword>
<dbReference type="InterPro" id="IPR002034">
    <property type="entry name" value="AIPM/Hcit_synth_CS"/>
</dbReference>
<dbReference type="InterPro" id="IPR013785">
    <property type="entry name" value="Aldolase_TIM"/>
</dbReference>
<dbReference type="Pfam" id="PF00682">
    <property type="entry name" value="HMGL-like"/>
    <property type="match status" value="2"/>
</dbReference>
<dbReference type="Gene3D" id="3.20.20.70">
    <property type="entry name" value="Aldolase class I"/>
    <property type="match status" value="2"/>
</dbReference>
<evidence type="ECO:0000256" key="5">
    <source>
        <dbReference type="ARBA" id="ARBA00022679"/>
    </source>
</evidence>
<proteinExistence type="inferred from homology"/>
<dbReference type="Gene3D" id="1.10.238.260">
    <property type="match status" value="1"/>
</dbReference>
<evidence type="ECO:0000256" key="6">
    <source>
        <dbReference type="ARBA" id="ARBA00022946"/>
    </source>
</evidence>
<dbReference type="NCBIfam" id="NF002086">
    <property type="entry name" value="PRK00915.1-3"/>
    <property type="match status" value="1"/>
</dbReference>
<dbReference type="SUPFAM" id="SSF51569">
    <property type="entry name" value="Aldolase"/>
    <property type="match status" value="2"/>
</dbReference>
<keyword evidence="6" id="KW-0809">Transit peptide</keyword>
<evidence type="ECO:0000256" key="3">
    <source>
        <dbReference type="ARBA" id="ARBA00022528"/>
    </source>
</evidence>
<protein>
    <recommendedName>
        <fullName evidence="7">methylthioalkylmalate synthase</fullName>
        <ecNumber evidence="7">2.3.3.17</ecNumber>
    </recommendedName>
</protein>
<evidence type="ECO:0000259" key="8">
    <source>
        <dbReference type="PROSITE" id="PS50991"/>
    </source>
</evidence>
<evidence type="ECO:0000256" key="1">
    <source>
        <dbReference type="ARBA" id="ARBA00004229"/>
    </source>
</evidence>
<dbReference type="PANTHER" id="PTHR10277:SF60">
    <property type="entry name" value="METHYLTHIOALKYLMALATE SYNTHASE 1, CHLOROPLASTIC-RELATED"/>
    <property type="match status" value="1"/>
</dbReference>
<evidence type="ECO:0000313" key="10">
    <source>
        <dbReference type="Proteomes" id="UP000824890"/>
    </source>
</evidence>
<organism evidence="9 10">
    <name type="scientific">Brassica napus</name>
    <name type="common">Rape</name>
    <dbReference type="NCBI Taxonomy" id="3708"/>
    <lineage>
        <taxon>Eukaryota</taxon>
        <taxon>Viridiplantae</taxon>
        <taxon>Streptophyta</taxon>
        <taxon>Embryophyta</taxon>
        <taxon>Tracheophyta</taxon>
        <taxon>Spermatophyta</taxon>
        <taxon>Magnoliopsida</taxon>
        <taxon>eudicotyledons</taxon>
        <taxon>Gunneridae</taxon>
        <taxon>Pentapetalae</taxon>
        <taxon>rosids</taxon>
        <taxon>malvids</taxon>
        <taxon>Brassicales</taxon>
        <taxon>Brassicaceae</taxon>
        <taxon>Brassiceae</taxon>
        <taxon>Brassica</taxon>
    </lineage>
</organism>
<feature type="domain" description="Pyruvate carboxyltransferase" evidence="8">
    <location>
        <begin position="466"/>
        <end position="740"/>
    </location>
</feature>
<gene>
    <name evidence="9" type="ORF">HID58_077457</name>
</gene>